<dbReference type="CDD" id="cd03768">
    <property type="entry name" value="SR_ResInv"/>
    <property type="match status" value="1"/>
</dbReference>
<evidence type="ECO:0000313" key="7">
    <source>
        <dbReference type="Proteomes" id="UP001597526"/>
    </source>
</evidence>
<proteinExistence type="predicted"/>
<accession>A0ABW5N1V6</accession>
<dbReference type="PANTHER" id="PTHR30461:SF2">
    <property type="entry name" value="SERINE RECOMBINASE PINE-RELATED"/>
    <property type="match status" value="1"/>
</dbReference>
<dbReference type="PROSITE" id="PS51736">
    <property type="entry name" value="RECOMBINASES_3"/>
    <property type="match status" value="1"/>
</dbReference>
<evidence type="ECO:0000256" key="3">
    <source>
        <dbReference type="ARBA" id="ARBA00023172"/>
    </source>
</evidence>
<keyword evidence="7" id="KW-1185">Reference proteome</keyword>
<dbReference type="Proteomes" id="UP001597526">
    <property type="component" value="Unassembled WGS sequence"/>
</dbReference>
<evidence type="ECO:0000313" key="6">
    <source>
        <dbReference type="EMBL" id="MFD2589091.1"/>
    </source>
</evidence>
<dbReference type="Pfam" id="PF00239">
    <property type="entry name" value="Resolvase"/>
    <property type="match status" value="1"/>
</dbReference>
<dbReference type="PANTHER" id="PTHR30461">
    <property type="entry name" value="DNA-INVERTASE FROM LAMBDOID PROPHAGE"/>
    <property type="match status" value="1"/>
</dbReference>
<reference evidence="7" key="1">
    <citation type="journal article" date="2019" name="Int. J. Syst. Evol. Microbiol.">
        <title>The Global Catalogue of Microorganisms (GCM) 10K type strain sequencing project: providing services to taxonomists for standard genome sequencing and annotation.</title>
        <authorList>
            <consortium name="The Broad Institute Genomics Platform"/>
            <consortium name="The Broad Institute Genome Sequencing Center for Infectious Disease"/>
            <person name="Wu L."/>
            <person name="Ma J."/>
        </authorList>
    </citation>
    <scope>NUCLEOTIDE SEQUENCE [LARGE SCALE GENOMIC DNA]</scope>
    <source>
        <strain evidence="7">KCTC 52368</strain>
    </source>
</reference>
<dbReference type="InterPro" id="IPR036162">
    <property type="entry name" value="Resolvase-like_N_sf"/>
</dbReference>
<dbReference type="RefSeq" id="WP_377768567.1">
    <property type="nucleotide sequence ID" value="NZ_JBHULB010000083.1"/>
</dbReference>
<feature type="active site" description="O-(5'-phospho-DNA)-serine intermediate" evidence="4">
    <location>
        <position position="9"/>
    </location>
</feature>
<dbReference type="EMBL" id="JBHULB010000083">
    <property type="protein sequence ID" value="MFD2589091.1"/>
    <property type="molecule type" value="Genomic_DNA"/>
</dbReference>
<evidence type="ECO:0000256" key="2">
    <source>
        <dbReference type="ARBA" id="ARBA00023125"/>
    </source>
</evidence>
<keyword evidence="2" id="KW-0238">DNA-binding</keyword>
<name>A0ABW5N1V6_9FLAO</name>
<sequence length="194" mass="22191">MKARYIRVSTPDQKLERQLIKQHPDEKLFIDVCSGTIPFVRRDRGKELILDKQIDYLSVSSIDRLGRNLLDVLNTLKHFERNMVVVKVDNLGLESLVGKKPNQAFKLIVSVLANISEMERETMLERQREGIAIAKAKGKYKGRIRGSKEPKEDFLAKYPQVVKRLREGQSLRNTAKLCDVSLGTVQKVKGYVVL</sequence>
<dbReference type="InterPro" id="IPR050639">
    <property type="entry name" value="SSR_resolvase"/>
</dbReference>
<dbReference type="SMART" id="SM00857">
    <property type="entry name" value="Resolvase"/>
    <property type="match status" value="1"/>
</dbReference>
<evidence type="ECO:0000256" key="4">
    <source>
        <dbReference type="PROSITE-ProRule" id="PRU10137"/>
    </source>
</evidence>
<gene>
    <name evidence="6" type="ORF">ACFSQJ_19355</name>
</gene>
<evidence type="ECO:0000259" key="5">
    <source>
        <dbReference type="PROSITE" id="PS51736"/>
    </source>
</evidence>
<comment type="caution">
    <text evidence="6">The sequence shown here is derived from an EMBL/GenBank/DDBJ whole genome shotgun (WGS) entry which is preliminary data.</text>
</comment>
<dbReference type="PROSITE" id="PS00397">
    <property type="entry name" value="RECOMBINASES_1"/>
    <property type="match status" value="1"/>
</dbReference>
<evidence type="ECO:0000256" key="1">
    <source>
        <dbReference type="ARBA" id="ARBA00022908"/>
    </source>
</evidence>
<dbReference type="SUPFAM" id="SSF53041">
    <property type="entry name" value="Resolvase-like"/>
    <property type="match status" value="1"/>
</dbReference>
<dbReference type="InterPro" id="IPR006119">
    <property type="entry name" value="Resolv_N"/>
</dbReference>
<organism evidence="6 7">
    <name type="scientific">Croceitalea marina</name>
    <dbReference type="NCBI Taxonomy" id="1775166"/>
    <lineage>
        <taxon>Bacteria</taxon>
        <taxon>Pseudomonadati</taxon>
        <taxon>Bacteroidota</taxon>
        <taxon>Flavobacteriia</taxon>
        <taxon>Flavobacteriales</taxon>
        <taxon>Flavobacteriaceae</taxon>
        <taxon>Croceitalea</taxon>
    </lineage>
</organism>
<keyword evidence="3" id="KW-0233">DNA recombination</keyword>
<dbReference type="InterPro" id="IPR006118">
    <property type="entry name" value="Recombinase_CS"/>
</dbReference>
<dbReference type="Gene3D" id="3.40.50.1390">
    <property type="entry name" value="Resolvase, N-terminal catalytic domain"/>
    <property type="match status" value="1"/>
</dbReference>
<protein>
    <submittedName>
        <fullName evidence="6">Recombinase family protein</fullName>
    </submittedName>
</protein>
<feature type="domain" description="Resolvase/invertase-type recombinase catalytic" evidence="5">
    <location>
        <begin position="1"/>
        <end position="138"/>
    </location>
</feature>
<keyword evidence="1" id="KW-0229">DNA integration</keyword>